<dbReference type="Proteomes" id="UP000002029">
    <property type="component" value="Chromosome"/>
</dbReference>
<reference evidence="2 3" key="1">
    <citation type="journal article" date="2010" name="Stand. Genomic Sci.">
        <title>Complete genome sequence of Streptosporangium roseum type strain (NI 9100).</title>
        <authorList>
            <person name="Nolan M."/>
            <person name="Sikorski J."/>
            <person name="Jando M."/>
            <person name="Lucas S."/>
            <person name="Lapidus A."/>
            <person name="Glavina Del Rio T."/>
            <person name="Chen F."/>
            <person name="Tice H."/>
            <person name="Pitluck S."/>
            <person name="Cheng J.F."/>
            <person name="Chertkov O."/>
            <person name="Sims D."/>
            <person name="Meincke L."/>
            <person name="Brettin T."/>
            <person name="Han C."/>
            <person name="Detter J.C."/>
            <person name="Bruce D."/>
            <person name="Goodwin L."/>
            <person name="Land M."/>
            <person name="Hauser L."/>
            <person name="Chang Y.J."/>
            <person name="Jeffries C.D."/>
            <person name="Ivanova N."/>
            <person name="Mavromatis K."/>
            <person name="Mikhailova N."/>
            <person name="Chen A."/>
            <person name="Palaniappan K."/>
            <person name="Chain P."/>
            <person name="Rohde M."/>
            <person name="Goker M."/>
            <person name="Bristow J."/>
            <person name="Eisen J.A."/>
            <person name="Markowitz V."/>
            <person name="Hugenholtz P."/>
            <person name="Kyrpides N.C."/>
            <person name="Klenk H.P."/>
        </authorList>
    </citation>
    <scope>NUCLEOTIDE SEQUENCE [LARGE SCALE GENOMIC DNA]</scope>
    <source>
        <strain evidence="3">ATCC 12428 / DSM 43021 / JCM 3005 / NI 9100</strain>
    </source>
</reference>
<dbReference type="EMBL" id="CP001814">
    <property type="protein sequence ID" value="ACZ87372.1"/>
    <property type="molecule type" value="Genomic_DNA"/>
</dbReference>
<dbReference type="KEGG" id="sro:Sros_4507"/>
<dbReference type="Pfam" id="PF00248">
    <property type="entry name" value="Aldo_ket_red"/>
    <property type="match status" value="1"/>
</dbReference>
<feature type="domain" description="NADP-dependent oxidoreductase" evidence="1">
    <location>
        <begin position="143"/>
        <end position="426"/>
    </location>
</feature>
<dbReference type="PANTHER" id="PTHR43312">
    <property type="entry name" value="D-THREO-ALDOSE 1-DEHYDROGENASE"/>
    <property type="match status" value="1"/>
</dbReference>
<dbReference type="InterPro" id="IPR036812">
    <property type="entry name" value="NAD(P)_OxRdtase_dom_sf"/>
</dbReference>
<name>D2B1S0_STRRD</name>
<sequence>MQIVRDELYRDAVRVTGDGHARPRLTAAVIRDEEEQAGYVRELLDIYDEEGADAAFVDTFARRDLPTSSEPERDFDTAGFGIVKILERGRTGTAYPGLPWEPKAAFHALAEYGRASGACDRREDDDVTLPTAKLGRTGLQTSRLGYGAMEMRGPQAWGKPISDDQARTVLNTVLDSGMNLIDTSPDYGDAEEHIGRWISHRRDEFVLVSKCGCPLAADGDPRTFPLHAYTRANVRACVEQSLRRMRTDHLDVLMVHMSPSVAVMQAEDTIAEMQALQDEGAIRFTGMSGNLPNLPEHIAIGVFDVFLLPYSALDRSHEELISAAAAAGAGTIARGSVARPLAAPPEAMPEPLRRPLADHHARLAAAGLDDLADGASTMELLLRFILSHQDLHSVIVGSAQVAHVQANVAAVRKGPLPAEVYGALRERLGAG</sequence>
<keyword evidence="3" id="KW-1185">Reference proteome</keyword>
<dbReference type="AlphaFoldDB" id="D2B1S0"/>
<dbReference type="InterPro" id="IPR053135">
    <property type="entry name" value="AKR2_Oxidoreductase"/>
</dbReference>
<dbReference type="STRING" id="479432.Sros_4507"/>
<dbReference type="InterPro" id="IPR023210">
    <property type="entry name" value="NADP_OxRdtase_dom"/>
</dbReference>
<protein>
    <submittedName>
        <fullName evidence="2">Oxidoreductase (Related to aryl-alcohol dehydrogenase)-like protein</fullName>
    </submittedName>
</protein>
<dbReference type="eggNOG" id="COG0667">
    <property type="taxonomic scope" value="Bacteria"/>
</dbReference>
<evidence type="ECO:0000259" key="1">
    <source>
        <dbReference type="Pfam" id="PF00248"/>
    </source>
</evidence>
<proteinExistence type="predicted"/>
<evidence type="ECO:0000313" key="3">
    <source>
        <dbReference type="Proteomes" id="UP000002029"/>
    </source>
</evidence>
<evidence type="ECO:0000313" key="2">
    <source>
        <dbReference type="EMBL" id="ACZ87372.1"/>
    </source>
</evidence>
<gene>
    <name evidence="2" type="ordered locus">Sros_4507</name>
</gene>
<dbReference type="RefSeq" id="WP_012891114.1">
    <property type="nucleotide sequence ID" value="NC_013595.1"/>
</dbReference>
<organism evidence="2 3">
    <name type="scientific">Streptosporangium roseum (strain ATCC 12428 / DSM 43021 / JCM 3005 / KCTC 9067 / NCIMB 10171 / NRRL 2505 / NI 9100)</name>
    <dbReference type="NCBI Taxonomy" id="479432"/>
    <lineage>
        <taxon>Bacteria</taxon>
        <taxon>Bacillati</taxon>
        <taxon>Actinomycetota</taxon>
        <taxon>Actinomycetes</taxon>
        <taxon>Streptosporangiales</taxon>
        <taxon>Streptosporangiaceae</taxon>
        <taxon>Streptosporangium</taxon>
    </lineage>
</organism>
<dbReference type="PANTHER" id="PTHR43312:SF1">
    <property type="entry name" value="NADP-DEPENDENT OXIDOREDUCTASE DOMAIN-CONTAINING PROTEIN"/>
    <property type="match status" value="1"/>
</dbReference>
<dbReference type="Gene3D" id="3.20.20.100">
    <property type="entry name" value="NADP-dependent oxidoreductase domain"/>
    <property type="match status" value="1"/>
</dbReference>
<dbReference type="HOGENOM" id="CLU_023205_2_3_11"/>
<dbReference type="SUPFAM" id="SSF51430">
    <property type="entry name" value="NAD(P)-linked oxidoreductase"/>
    <property type="match status" value="1"/>
</dbReference>
<dbReference type="CDD" id="cd19095">
    <property type="entry name" value="AKR_PA4992-like"/>
    <property type="match status" value="1"/>
</dbReference>
<accession>D2B1S0</accession>